<protein>
    <submittedName>
        <fullName evidence="2">Uncharacterized protein</fullName>
    </submittedName>
</protein>
<keyword evidence="3" id="KW-1185">Reference proteome</keyword>
<sequence length="100" mass="11275">MRVGKKMLERCRRRIVTLNWKEKKMTSKNTTNTTTITTTTTSTITNTTNNKKQSQPQRTSIPQPETRNTPAAKFSSLVCRCLQGGQLGVHGRRNHTPTTS</sequence>
<organism evidence="2 3">
    <name type="scientific">Portunus trituberculatus</name>
    <name type="common">Swimming crab</name>
    <name type="synonym">Neptunus trituberculatus</name>
    <dbReference type="NCBI Taxonomy" id="210409"/>
    <lineage>
        <taxon>Eukaryota</taxon>
        <taxon>Metazoa</taxon>
        <taxon>Ecdysozoa</taxon>
        <taxon>Arthropoda</taxon>
        <taxon>Crustacea</taxon>
        <taxon>Multicrustacea</taxon>
        <taxon>Malacostraca</taxon>
        <taxon>Eumalacostraca</taxon>
        <taxon>Eucarida</taxon>
        <taxon>Decapoda</taxon>
        <taxon>Pleocyemata</taxon>
        <taxon>Brachyura</taxon>
        <taxon>Eubrachyura</taxon>
        <taxon>Portunoidea</taxon>
        <taxon>Portunidae</taxon>
        <taxon>Portuninae</taxon>
        <taxon>Portunus</taxon>
    </lineage>
</organism>
<feature type="region of interest" description="Disordered" evidence="1">
    <location>
        <begin position="23"/>
        <end position="71"/>
    </location>
</feature>
<comment type="caution">
    <text evidence="2">The sequence shown here is derived from an EMBL/GenBank/DDBJ whole genome shotgun (WGS) entry which is preliminary data.</text>
</comment>
<evidence type="ECO:0000256" key="1">
    <source>
        <dbReference type="SAM" id="MobiDB-lite"/>
    </source>
</evidence>
<dbReference type="Proteomes" id="UP000324222">
    <property type="component" value="Unassembled WGS sequence"/>
</dbReference>
<reference evidence="2 3" key="1">
    <citation type="submission" date="2019-05" db="EMBL/GenBank/DDBJ databases">
        <title>Another draft genome of Portunus trituberculatus and its Hox gene families provides insights of decapod evolution.</title>
        <authorList>
            <person name="Jeong J.-H."/>
            <person name="Song I."/>
            <person name="Kim S."/>
            <person name="Choi T."/>
            <person name="Kim D."/>
            <person name="Ryu S."/>
            <person name="Kim W."/>
        </authorList>
    </citation>
    <scope>NUCLEOTIDE SEQUENCE [LARGE SCALE GENOMIC DNA]</scope>
    <source>
        <tissue evidence="2">Muscle</tissue>
    </source>
</reference>
<accession>A0A5B7H138</accession>
<feature type="compositionally biased region" description="Polar residues" evidence="1">
    <location>
        <begin position="52"/>
        <end position="69"/>
    </location>
</feature>
<dbReference type="AlphaFoldDB" id="A0A5B7H138"/>
<name>A0A5B7H138_PORTR</name>
<feature type="compositionally biased region" description="Low complexity" evidence="1">
    <location>
        <begin position="27"/>
        <end position="51"/>
    </location>
</feature>
<evidence type="ECO:0000313" key="2">
    <source>
        <dbReference type="EMBL" id="MPC63743.1"/>
    </source>
</evidence>
<dbReference type="EMBL" id="VSRR010021213">
    <property type="protein sequence ID" value="MPC63743.1"/>
    <property type="molecule type" value="Genomic_DNA"/>
</dbReference>
<gene>
    <name evidence="2" type="ORF">E2C01_057846</name>
</gene>
<evidence type="ECO:0000313" key="3">
    <source>
        <dbReference type="Proteomes" id="UP000324222"/>
    </source>
</evidence>
<proteinExistence type="predicted"/>